<feature type="non-terminal residue" evidence="7">
    <location>
        <position position="1"/>
    </location>
</feature>
<dbReference type="AlphaFoldDB" id="A0A3S5FEY2"/>
<keyword evidence="2 4" id="KW-0863">Zinc-finger</keyword>
<accession>A0A3S5FEY2</accession>
<evidence type="ECO:0000256" key="2">
    <source>
        <dbReference type="ARBA" id="ARBA00022771"/>
    </source>
</evidence>
<evidence type="ECO:0000256" key="3">
    <source>
        <dbReference type="ARBA" id="ARBA00022833"/>
    </source>
</evidence>
<dbReference type="InterPro" id="IPR019787">
    <property type="entry name" value="Znf_PHD-finger"/>
</dbReference>
<dbReference type="GO" id="GO:0070822">
    <property type="term" value="C:Sin3-type complex"/>
    <property type="evidence" value="ECO:0007669"/>
    <property type="project" value="TreeGrafter"/>
</dbReference>
<keyword evidence="8" id="KW-1185">Reference proteome</keyword>
<keyword evidence="3" id="KW-0862">Zinc</keyword>
<evidence type="ECO:0000256" key="1">
    <source>
        <dbReference type="ARBA" id="ARBA00022723"/>
    </source>
</evidence>
<organism evidence="7 8">
    <name type="scientific">Protopolystoma xenopodis</name>
    <dbReference type="NCBI Taxonomy" id="117903"/>
    <lineage>
        <taxon>Eukaryota</taxon>
        <taxon>Metazoa</taxon>
        <taxon>Spiralia</taxon>
        <taxon>Lophotrochozoa</taxon>
        <taxon>Platyhelminthes</taxon>
        <taxon>Monogenea</taxon>
        <taxon>Polyopisthocotylea</taxon>
        <taxon>Polystomatidea</taxon>
        <taxon>Polystomatidae</taxon>
        <taxon>Protopolystoma</taxon>
    </lineage>
</organism>
<evidence type="ECO:0000256" key="4">
    <source>
        <dbReference type="PROSITE-ProRule" id="PRU00146"/>
    </source>
</evidence>
<dbReference type="InterPro" id="IPR001965">
    <property type="entry name" value="Znf_PHD"/>
</dbReference>
<dbReference type="SUPFAM" id="SSF57903">
    <property type="entry name" value="FYVE/PHD zinc finger"/>
    <property type="match status" value="1"/>
</dbReference>
<dbReference type="InterPro" id="IPR019786">
    <property type="entry name" value="Zinc_finger_PHD-type_CS"/>
</dbReference>
<dbReference type="Proteomes" id="UP000784294">
    <property type="component" value="Unassembled WGS sequence"/>
</dbReference>
<dbReference type="GO" id="GO:0008270">
    <property type="term" value="F:zinc ion binding"/>
    <property type="evidence" value="ECO:0007669"/>
    <property type="project" value="UniProtKB-KW"/>
</dbReference>
<dbReference type="Gene3D" id="3.30.40.10">
    <property type="entry name" value="Zinc/RING finger domain, C3HC4 (zinc finger)"/>
    <property type="match status" value="1"/>
</dbReference>
<dbReference type="GO" id="GO:0003714">
    <property type="term" value="F:transcription corepressor activity"/>
    <property type="evidence" value="ECO:0007669"/>
    <property type="project" value="InterPro"/>
</dbReference>
<dbReference type="PANTHER" id="PTHR46309">
    <property type="entry name" value="PHD FINGER PROTEIN 12"/>
    <property type="match status" value="1"/>
</dbReference>
<dbReference type="Pfam" id="PF00628">
    <property type="entry name" value="PHD"/>
    <property type="match status" value="1"/>
</dbReference>
<evidence type="ECO:0000256" key="5">
    <source>
        <dbReference type="SAM" id="MobiDB-lite"/>
    </source>
</evidence>
<name>A0A3S5FEY2_9PLAT</name>
<dbReference type="PROSITE" id="PS50016">
    <property type="entry name" value="ZF_PHD_2"/>
    <property type="match status" value="1"/>
</dbReference>
<feature type="domain" description="PHD-type" evidence="6">
    <location>
        <begin position="56"/>
        <end position="106"/>
    </location>
</feature>
<gene>
    <name evidence="7" type="ORF">PXEA_LOCUS21667</name>
</gene>
<evidence type="ECO:0000259" key="6">
    <source>
        <dbReference type="PROSITE" id="PS50016"/>
    </source>
</evidence>
<reference evidence="7" key="1">
    <citation type="submission" date="2018-11" db="EMBL/GenBank/DDBJ databases">
        <authorList>
            <consortium name="Pathogen Informatics"/>
        </authorList>
    </citation>
    <scope>NUCLEOTIDE SEQUENCE</scope>
</reference>
<dbReference type="InterPro" id="IPR013083">
    <property type="entry name" value="Znf_RING/FYVE/PHD"/>
</dbReference>
<protein>
    <recommendedName>
        <fullName evidence="6">PHD-type domain-containing protein</fullName>
    </recommendedName>
</protein>
<dbReference type="PROSITE" id="PS01359">
    <property type="entry name" value="ZF_PHD_1"/>
    <property type="match status" value="1"/>
</dbReference>
<feature type="region of interest" description="Disordered" evidence="5">
    <location>
        <begin position="1"/>
        <end position="21"/>
    </location>
</feature>
<evidence type="ECO:0000313" key="8">
    <source>
        <dbReference type="Proteomes" id="UP000784294"/>
    </source>
</evidence>
<dbReference type="EMBL" id="CAAALY010093320">
    <property type="protein sequence ID" value="VEL28227.1"/>
    <property type="molecule type" value="Genomic_DNA"/>
</dbReference>
<comment type="caution">
    <text evidence="7">The sequence shown here is derived from an EMBL/GenBank/DDBJ whole genome shotgun (WGS) entry which is preliminary data.</text>
</comment>
<dbReference type="GO" id="GO:0000122">
    <property type="term" value="P:negative regulation of transcription by RNA polymerase II"/>
    <property type="evidence" value="ECO:0007669"/>
    <property type="project" value="TreeGrafter"/>
</dbReference>
<evidence type="ECO:0000313" key="7">
    <source>
        <dbReference type="EMBL" id="VEL28227.1"/>
    </source>
</evidence>
<proteinExistence type="predicted"/>
<dbReference type="SMART" id="SM00249">
    <property type="entry name" value="PHD"/>
    <property type="match status" value="1"/>
</dbReference>
<dbReference type="PANTHER" id="PTHR46309:SF1">
    <property type="entry name" value="PHD FINGER PROTEIN 12"/>
    <property type="match status" value="1"/>
</dbReference>
<dbReference type="InterPro" id="IPR011011">
    <property type="entry name" value="Znf_FYVE_PHD"/>
</dbReference>
<sequence>MGALRRAKKASENYLTSGDSADTKCGIQLISSSQHQASTNSSRDDPFWKKPRNNCHDFCDSCGCIEGERLVCDKCPASFHLECLDPPMDPEDAATGVWYCHRCTMLLRVRHLISHSKLKIL</sequence>
<dbReference type="OrthoDB" id="1919692at2759"/>
<dbReference type="InterPro" id="IPR042163">
    <property type="entry name" value="PHF12"/>
</dbReference>
<keyword evidence="1" id="KW-0479">Metal-binding</keyword>